<dbReference type="Proteomes" id="UP000033858">
    <property type="component" value="Unassembled WGS sequence"/>
</dbReference>
<dbReference type="AlphaFoldDB" id="A0A0G0U5Q2"/>
<reference evidence="1 2" key="1">
    <citation type="journal article" date="2015" name="Nature">
        <title>rRNA introns, odd ribosomes, and small enigmatic genomes across a large radiation of phyla.</title>
        <authorList>
            <person name="Brown C.T."/>
            <person name="Hug L.A."/>
            <person name="Thomas B.C."/>
            <person name="Sharon I."/>
            <person name="Castelle C.J."/>
            <person name="Singh A."/>
            <person name="Wilkins M.J."/>
            <person name="Williams K.H."/>
            <person name="Banfield J.F."/>
        </authorList>
    </citation>
    <scope>NUCLEOTIDE SEQUENCE [LARGE SCALE GENOMIC DNA]</scope>
</reference>
<evidence type="ECO:0000313" key="2">
    <source>
        <dbReference type="Proteomes" id="UP000033858"/>
    </source>
</evidence>
<comment type="caution">
    <text evidence="1">The sequence shown here is derived from an EMBL/GenBank/DDBJ whole genome shotgun (WGS) entry which is preliminary data.</text>
</comment>
<organism evidence="1 2">
    <name type="scientific">Candidatus Woesebacteria bacterium GW2011_GWB1_41_10</name>
    <dbReference type="NCBI Taxonomy" id="1618577"/>
    <lineage>
        <taxon>Bacteria</taxon>
        <taxon>Candidatus Woeseibacteriota</taxon>
    </lineage>
</organism>
<sequence>MKMVSLASTLHNPNSEMLSITKKFFRKLKKIFMSLNLVVTKTTDRELIKYLKKQKVNLQLVKPIIPLGSSSHRKLAVKMALNNNESFQLYFHIDFDRLLHGQTKNFINLSRLDLTCHQVAKY</sequence>
<evidence type="ECO:0000313" key="1">
    <source>
        <dbReference type="EMBL" id="KKR84418.1"/>
    </source>
</evidence>
<protein>
    <submittedName>
        <fullName evidence="1">Uncharacterized protein</fullName>
    </submittedName>
</protein>
<proteinExistence type="predicted"/>
<accession>A0A0G0U5Q2</accession>
<dbReference type="EMBL" id="LCAE01000046">
    <property type="protein sequence ID" value="KKR84418.1"/>
    <property type="molecule type" value="Genomic_DNA"/>
</dbReference>
<gene>
    <name evidence="1" type="ORF">UU32_C0046G0008</name>
</gene>
<name>A0A0G0U5Q2_9BACT</name>